<protein>
    <recommendedName>
        <fullName evidence="6">EamA domain-containing protein</fullName>
    </recommendedName>
</protein>
<organism evidence="7 8">
    <name type="scientific">Erysiphe pulchra</name>
    <dbReference type="NCBI Taxonomy" id="225359"/>
    <lineage>
        <taxon>Eukaryota</taxon>
        <taxon>Fungi</taxon>
        <taxon>Dikarya</taxon>
        <taxon>Ascomycota</taxon>
        <taxon>Pezizomycotina</taxon>
        <taxon>Leotiomycetes</taxon>
        <taxon>Erysiphales</taxon>
        <taxon>Erysiphaceae</taxon>
        <taxon>Erysiphe</taxon>
    </lineage>
</organism>
<feature type="transmembrane region" description="Helical" evidence="5">
    <location>
        <begin position="68"/>
        <end position="86"/>
    </location>
</feature>
<comment type="caution">
    <text evidence="7">The sequence shown here is derived from an EMBL/GenBank/DDBJ whole genome shotgun (WGS) entry which is preliminary data.</text>
</comment>
<dbReference type="InterPro" id="IPR037185">
    <property type="entry name" value="EmrE-like"/>
</dbReference>
<dbReference type="SUPFAM" id="SSF103481">
    <property type="entry name" value="Multidrug resistance efflux transporter EmrE"/>
    <property type="match status" value="2"/>
</dbReference>
<feature type="domain" description="EamA" evidence="6">
    <location>
        <begin position="151"/>
        <end position="282"/>
    </location>
</feature>
<feature type="transmembrane region" description="Helical" evidence="5">
    <location>
        <begin position="181"/>
        <end position="201"/>
    </location>
</feature>
<evidence type="ECO:0000256" key="5">
    <source>
        <dbReference type="SAM" id="Phobius"/>
    </source>
</evidence>
<sequence length="326" mass="35857">MSEQNISTGCKKLEKSDIPKWKRIWLNNQGAILILIAEGFASAMDAIARYLQQGERDSVHYLPLAEATIFRFLVPLLTAFTCSIFLHQPLTRKDFLLSILALVGIIIIAHPASIMGDSLSQAGAYYKPIFPVVHISSSHADATTPLQRIIAVIVATIGVLGGAGAYTTIRLIGKRAHALHSVIYYSFFCTVSSAFFLLVLPGMSFKKPQGLEWFMLLLLGLLGFGLQFLLTRGLQLDPSNKATSMMYSQVIYATLFDWLIWRVLPDKWGMIGGAIVIGSTLWSALTKPNIHSHKEPCVRMAADEESPLLGDANMRQAMTGCGNEAR</sequence>
<evidence type="ECO:0000313" key="7">
    <source>
        <dbReference type="EMBL" id="POS83435.1"/>
    </source>
</evidence>
<evidence type="ECO:0000259" key="6">
    <source>
        <dbReference type="Pfam" id="PF00892"/>
    </source>
</evidence>
<keyword evidence="2 5" id="KW-0812">Transmembrane</keyword>
<evidence type="ECO:0000313" key="8">
    <source>
        <dbReference type="Proteomes" id="UP000237438"/>
    </source>
</evidence>
<evidence type="ECO:0000256" key="4">
    <source>
        <dbReference type="ARBA" id="ARBA00023136"/>
    </source>
</evidence>
<feature type="transmembrane region" description="Helical" evidence="5">
    <location>
        <begin position="30"/>
        <end position="48"/>
    </location>
</feature>
<evidence type="ECO:0000256" key="2">
    <source>
        <dbReference type="ARBA" id="ARBA00022692"/>
    </source>
</evidence>
<dbReference type="Proteomes" id="UP000237438">
    <property type="component" value="Unassembled WGS sequence"/>
</dbReference>
<accession>A0A2S4PN03</accession>
<comment type="subcellular location">
    <subcellularLocation>
        <location evidence="1">Membrane</location>
        <topology evidence="1">Multi-pass membrane protein</topology>
    </subcellularLocation>
</comment>
<feature type="transmembrane region" description="Helical" evidence="5">
    <location>
        <begin position="242"/>
        <end position="261"/>
    </location>
</feature>
<dbReference type="OrthoDB" id="306876at2759"/>
<keyword evidence="4 5" id="KW-0472">Membrane</keyword>
<name>A0A2S4PN03_9PEZI</name>
<feature type="transmembrane region" description="Helical" evidence="5">
    <location>
        <begin position="213"/>
        <end position="230"/>
    </location>
</feature>
<dbReference type="Pfam" id="PF00892">
    <property type="entry name" value="EamA"/>
    <property type="match status" value="2"/>
</dbReference>
<dbReference type="PANTHER" id="PTHR22911:SF6">
    <property type="entry name" value="SOLUTE CARRIER FAMILY 35 MEMBER G1"/>
    <property type="match status" value="1"/>
</dbReference>
<dbReference type="STRING" id="225359.A0A2S4PN03"/>
<keyword evidence="3 5" id="KW-1133">Transmembrane helix</keyword>
<keyword evidence="8" id="KW-1185">Reference proteome</keyword>
<dbReference type="PANTHER" id="PTHR22911">
    <property type="entry name" value="ACYL-MALONYL CONDENSING ENZYME-RELATED"/>
    <property type="match status" value="1"/>
</dbReference>
<evidence type="ECO:0000256" key="1">
    <source>
        <dbReference type="ARBA" id="ARBA00004141"/>
    </source>
</evidence>
<dbReference type="EMBL" id="PEDP01001589">
    <property type="protein sequence ID" value="POS83435.1"/>
    <property type="molecule type" value="Genomic_DNA"/>
</dbReference>
<gene>
    <name evidence="7" type="ORF">EPUL_006372</name>
</gene>
<feature type="transmembrane region" description="Helical" evidence="5">
    <location>
        <begin position="95"/>
        <end position="114"/>
    </location>
</feature>
<reference evidence="7 8" key="1">
    <citation type="submission" date="2017-10" db="EMBL/GenBank/DDBJ databases">
        <title>Development of genomic resources for the powdery mildew, Erysiphe pulchra.</title>
        <authorList>
            <person name="Wadl P.A."/>
            <person name="Mack B.M."/>
            <person name="Moore G."/>
            <person name="Beltz S.B."/>
        </authorList>
    </citation>
    <scope>NUCLEOTIDE SEQUENCE [LARGE SCALE GENOMIC DNA]</scope>
    <source>
        <strain evidence="7">Cflorida</strain>
    </source>
</reference>
<feature type="domain" description="EamA" evidence="6">
    <location>
        <begin position="58"/>
        <end position="108"/>
    </location>
</feature>
<dbReference type="InterPro" id="IPR000620">
    <property type="entry name" value="EamA_dom"/>
</dbReference>
<dbReference type="AlphaFoldDB" id="A0A2S4PN03"/>
<feature type="transmembrane region" description="Helical" evidence="5">
    <location>
        <begin position="149"/>
        <end position="169"/>
    </location>
</feature>
<feature type="transmembrane region" description="Helical" evidence="5">
    <location>
        <begin position="267"/>
        <end position="285"/>
    </location>
</feature>
<dbReference type="GO" id="GO:0016020">
    <property type="term" value="C:membrane"/>
    <property type="evidence" value="ECO:0007669"/>
    <property type="project" value="UniProtKB-SubCell"/>
</dbReference>
<evidence type="ECO:0000256" key="3">
    <source>
        <dbReference type="ARBA" id="ARBA00022989"/>
    </source>
</evidence>
<proteinExistence type="predicted"/>